<protein>
    <submittedName>
        <fullName evidence="2">Uncharacterized protein</fullName>
    </submittedName>
</protein>
<evidence type="ECO:0000313" key="2">
    <source>
        <dbReference type="WBParaSite" id="nRc.2.0.1.t13838-RA"/>
    </source>
</evidence>
<name>A0A915IKA6_ROMCU</name>
<keyword evidence="1" id="KW-1185">Reference proteome</keyword>
<proteinExistence type="predicted"/>
<reference evidence="2" key="1">
    <citation type="submission" date="2022-11" db="UniProtKB">
        <authorList>
            <consortium name="WormBaseParasite"/>
        </authorList>
    </citation>
    <scope>IDENTIFICATION</scope>
</reference>
<accession>A0A915IKA6</accession>
<evidence type="ECO:0000313" key="1">
    <source>
        <dbReference type="Proteomes" id="UP000887565"/>
    </source>
</evidence>
<dbReference type="Proteomes" id="UP000887565">
    <property type="component" value="Unplaced"/>
</dbReference>
<organism evidence="1 2">
    <name type="scientific">Romanomermis culicivorax</name>
    <name type="common">Nematode worm</name>
    <dbReference type="NCBI Taxonomy" id="13658"/>
    <lineage>
        <taxon>Eukaryota</taxon>
        <taxon>Metazoa</taxon>
        <taxon>Ecdysozoa</taxon>
        <taxon>Nematoda</taxon>
        <taxon>Enoplea</taxon>
        <taxon>Dorylaimia</taxon>
        <taxon>Mermithida</taxon>
        <taxon>Mermithoidea</taxon>
        <taxon>Mermithidae</taxon>
        <taxon>Romanomermis</taxon>
    </lineage>
</organism>
<dbReference type="AlphaFoldDB" id="A0A915IKA6"/>
<dbReference type="WBParaSite" id="nRc.2.0.1.t13838-RA">
    <property type="protein sequence ID" value="nRc.2.0.1.t13838-RA"/>
    <property type="gene ID" value="nRc.2.0.1.g13838"/>
</dbReference>
<sequence length="74" mass="8415">MHGKLNRNQCHKISGWDLTTFSTCEEAIFTFRWEDLPSVLCPVCMYGWLSCPLSSNEPFVLASDTKSDNEECPP</sequence>